<protein>
    <recommendedName>
        <fullName evidence="4">Chorismate dehydratase</fullName>
        <ecNumber evidence="4">4.2.1.151</ecNumber>
    </recommendedName>
    <alternativeName>
        <fullName evidence="4">Menaquinone biosynthetic enzyme MqnA</fullName>
    </alternativeName>
</protein>
<dbReference type="InterPro" id="IPR030868">
    <property type="entry name" value="MqnA"/>
</dbReference>
<dbReference type="AlphaFoldDB" id="A0A419V2U8"/>
<comment type="catalytic activity">
    <reaction evidence="4">
        <text>chorismate = 3-[(1-carboxyvinyl)-oxy]benzoate + H2O</text>
        <dbReference type="Rhea" id="RHEA:40051"/>
        <dbReference type="ChEBI" id="CHEBI:15377"/>
        <dbReference type="ChEBI" id="CHEBI:29748"/>
        <dbReference type="ChEBI" id="CHEBI:76981"/>
        <dbReference type="EC" id="4.2.1.151"/>
    </reaction>
</comment>
<dbReference type="InterPro" id="IPR003773">
    <property type="entry name" value="Menaquinone_biosynth"/>
</dbReference>
<comment type="pathway">
    <text evidence="1 4">Quinol/quinone metabolism; menaquinone biosynthesis.</text>
</comment>
<dbReference type="Pfam" id="PF02621">
    <property type="entry name" value="VitK2_biosynth"/>
    <property type="match status" value="1"/>
</dbReference>
<dbReference type="SUPFAM" id="SSF53850">
    <property type="entry name" value="Periplasmic binding protein-like II"/>
    <property type="match status" value="1"/>
</dbReference>
<dbReference type="Proteomes" id="UP000285120">
    <property type="component" value="Unassembled WGS sequence"/>
</dbReference>
<sequence length="286" mass="32911">MSLHLGEISYTNILPFFHYLDRQELRNRGVQFYYEVPSSLNHSLAEGTIDIAAVSSFAYAKNYDRLCLLPDLCVSSKGKVRSIFLISKKPITELEEARIALTSASATSIHLVQILLKEFYHYDTIHFETVSPNLLEMMKTYDACVLIGDDAIKARREHTQYYYYDLGEQWFTHTGLPMTYAVFAVQKDALQSHPELLSYLSEEFAHSRDKARNDKYKKLAEDVSADMGGAPSFWESYYKGIHYVFGEEEKRGLLYYYSLAYKYGFIDKPIPALNIWGSGREVQSSK</sequence>
<evidence type="ECO:0000256" key="4">
    <source>
        <dbReference type="HAMAP-Rule" id="MF_00995"/>
    </source>
</evidence>
<reference evidence="5 6" key="1">
    <citation type="submission" date="2018-09" db="EMBL/GenBank/DDBJ databases">
        <title>Genomic Encyclopedia of Archaeal and Bacterial Type Strains, Phase II (KMG-II): from individual species to whole genera.</title>
        <authorList>
            <person name="Goeker M."/>
        </authorList>
    </citation>
    <scope>NUCLEOTIDE SEQUENCE [LARGE SCALE GENOMIC DNA]</scope>
    <source>
        <strain evidence="5 6">DSM 17008</strain>
    </source>
</reference>
<evidence type="ECO:0000313" key="6">
    <source>
        <dbReference type="Proteomes" id="UP000285120"/>
    </source>
</evidence>
<evidence type="ECO:0000256" key="2">
    <source>
        <dbReference type="ARBA" id="ARBA00022428"/>
    </source>
</evidence>
<dbReference type="PANTHER" id="PTHR37690:SF1">
    <property type="entry name" value="CHORISMATE DEHYDRATASE"/>
    <property type="match status" value="1"/>
</dbReference>
<keyword evidence="3 4" id="KW-0456">Lyase</keyword>
<evidence type="ECO:0000313" key="5">
    <source>
        <dbReference type="EMBL" id="RKD72857.1"/>
    </source>
</evidence>
<dbReference type="Gene3D" id="3.40.190.10">
    <property type="entry name" value="Periplasmic binding protein-like II"/>
    <property type="match status" value="2"/>
</dbReference>
<evidence type="ECO:0000256" key="3">
    <source>
        <dbReference type="ARBA" id="ARBA00023239"/>
    </source>
</evidence>
<dbReference type="GO" id="GO:0009234">
    <property type="term" value="P:menaquinone biosynthetic process"/>
    <property type="evidence" value="ECO:0007669"/>
    <property type="project" value="UniProtKB-UniRule"/>
</dbReference>
<dbReference type="RefSeq" id="WP_170146900.1">
    <property type="nucleotide sequence ID" value="NZ_RAPK01000009.1"/>
</dbReference>
<keyword evidence="6" id="KW-1185">Reference proteome</keyword>
<keyword evidence="2 4" id="KW-0474">Menaquinone biosynthesis</keyword>
<dbReference type="HAMAP" id="MF_00995">
    <property type="entry name" value="MqnA"/>
    <property type="match status" value="1"/>
</dbReference>
<dbReference type="GO" id="GO:0016836">
    <property type="term" value="F:hydro-lyase activity"/>
    <property type="evidence" value="ECO:0007669"/>
    <property type="project" value="UniProtKB-UniRule"/>
</dbReference>
<comment type="caution">
    <text evidence="5">The sequence shown here is derived from an EMBL/GenBank/DDBJ whole genome shotgun (WGS) entry which is preliminary data.</text>
</comment>
<organism evidence="5 6">
    <name type="scientific">Sinobaca qinghaiensis</name>
    <dbReference type="NCBI Taxonomy" id="342944"/>
    <lineage>
        <taxon>Bacteria</taxon>
        <taxon>Bacillati</taxon>
        <taxon>Bacillota</taxon>
        <taxon>Bacilli</taxon>
        <taxon>Bacillales</taxon>
        <taxon>Sporolactobacillaceae</taxon>
        <taxon>Sinobaca</taxon>
    </lineage>
</organism>
<name>A0A419V2U8_9BACL</name>
<dbReference type="PANTHER" id="PTHR37690">
    <property type="entry name" value="CHORISMATE DEHYDRATASE"/>
    <property type="match status" value="1"/>
</dbReference>
<gene>
    <name evidence="4" type="primary">mqnA</name>
    <name evidence="5" type="ORF">ATL39_2053</name>
</gene>
<comment type="function">
    <text evidence="4">Catalyzes the dehydration of chorismate into 3-[(1-carboxyvinyl)oxy]benzoate, a step in the biosynthesis of menaquinone (MK, vitamin K2).</text>
</comment>
<evidence type="ECO:0000256" key="1">
    <source>
        <dbReference type="ARBA" id="ARBA00004863"/>
    </source>
</evidence>
<dbReference type="UniPathway" id="UPA00079"/>
<accession>A0A419V2U8</accession>
<proteinExistence type="inferred from homology"/>
<dbReference type="CDD" id="cd13634">
    <property type="entry name" value="PBP2_Sco4506"/>
    <property type="match status" value="1"/>
</dbReference>
<comment type="similarity">
    <text evidence="4">Belongs to the MqnA/MqnD family. MqnA subfamily.</text>
</comment>
<dbReference type="EMBL" id="RAPK01000009">
    <property type="protein sequence ID" value="RKD72857.1"/>
    <property type="molecule type" value="Genomic_DNA"/>
</dbReference>
<dbReference type="EC" id="4.2.1.151" evidence="4"/>